<dbReference type="AlphaFoldDB" id="A0A3F2RWN4"/>
<dbReference type="InterPro" id="IPR000210">
    <property type="entry name" value="BTB/POZ_dom"/>
</dbReference>
<feature type="repeat" description="RCC1" evidence="2">
    <location>
        <begin position="1"/>
        <end position="53"/>
    </location>
</feature>
<evidence type="ECO:0000313" key="4">
    <source>
        <dbReference type="EMBL" id="RLN56685.1"/>
    </source>
</evidence>
<feature type="repeat" description="RCC1" evidence="2">
    <location>
        <begin position="414"/>
        <end position="465"/>
    </location>
</feature>
<dbReference type="Pfam" id="PF00415">
    <property type="entry name" value="RCC1"/>
    <property type="match status" value="2"/>
</dbReference>
<dbReference type="EMBL" id="MBAD02001247">
    <property type="protein sequence ID" value="RLN56685.1"/>
    <property type="molecule type" value="Genomic_DNA"/>
</dbReference>
<feature type="domain" description="BTB" evidence="3">
    <location>
        <begin position="638"/>
        <end position="740"/>
    </location>
</feature>
<organism evidence="5 6">
    <name type="scientific">Phytophthora kernoviae</name>
    <dbReference type="NCBI Taxonomy" id="325452"/>
    <lineage>
        <taxon>Eukaryota</taxon>
        <taxon>Sar</taxon>
        <taxon>Stramenopiles</taxon>
        <taxon>Oomycota</taxon>
        <taxon>Peronosporomycetes</taxon>
        <taxon>Peronosporales</taxon>
        <taxon>Peronosporaceae</taxon>
        <taxon>Phytophthora</taxon>
    </lineage>
</organism>
<feature type="repeat" description="RCC1" evidence="2">
    <location>
        <begin position="235"/>
        <end position="286"/>
    </location>
</feature>
<dbReference type="InterPro" id="IPR051625">
    <property type="entry name" value="Signaling_Regulatory_Domain"/>
</dbReference>
<dbReference type="InterPro" id="IPR058923">
    <property type="entry name" value="RCC1-like_dom"/>
</dbReference>
<keyword evidence="1" id="KW-0677">Repeat</keyword>
<name>A0A3F2RWN4_9STRA</name>
<dbReference type="CDD" id="cd18186">
    <property type="entry name" value="BTB_POZ_ZBTB_KLHL-like"/>
    <property type="match status" value="1"/>
</dbReference>
<sequence>MALFVWGHNNAQQLGIDVSDKEVFEMRQVEALQGEVIVDFSAGERHSLALNEFGQVFAWGRGKEGQLGLGDVAGVSSEVSTPRRVGGALSGQLVTKISCGESHSLALTVSGDVLMWGLLPVSKMLYDDDGVAADASNRATVSLAGMSNEELRRAQRTRARAELRQHMDDTIMNRLLRDSMQVYEDVETVEGENVQVQTIRAPCMTPRICTGPLSKLIVMNIAAGFAHSLATTNDGAVFSCGYNDNGQLGLGSRRNLAEFQHIRALEGYFIEHIACGQQHSLACSRIVEEDESVADDDPTSRSGVCFSWGLGVLGQLGTGINISWLPKEVKLARPVVSVAAGSHHSVAVSDDGKVYTWGHSEYGQHGAGETFYDLQQNAHYFFPRVQQALADDPRIKVARVCCSSHSTFALTRDGSVMSWGWNAFGILGNGKYQHSVHPQRVFGLKDNVAVAVGAGSNHCAVAVRPRGSHYSLRYYHVFANGDFADLLFVVGGPIKPEHIKAHRAVVCARSSYIRGLLRVLDNMPKDNAAICSDDLFVVNEFQDVDEQVFRAFLVFLYTNRLDIVSHKRKALGQFASRVCCDALVIQCLDTWRKERLASLPPPSFRRPENHLAGMGPTTSEAQLFGEDMQTMVLSEEMADVVFLWPVENGANQKTFERLPAHKAVLSQVEYFRTMFMGGFSEGKTAQETAPTSVGTDGSEAAAPRPVHEIPLHYMHRDGVSLEAFKGLLLWIYTGCFELMSARLEPSDMMDLYVGASLLGLTVLASRCELQLVELLPQLDADSLRACEDFAERYDARRLMTMSQQVLHKQAPDLPTDC</sequence>
<dbReference type="PROSITE" id="PS50097">
    <property type="entry name" value="BTB"/>
    <property type="match status" value="2"/>
</dbReference>
<dbReference type="Proteomes" id="UP000284657">
    <property type="component" value="Unassembled WGS sequence"/>
</dbReference>
<dbReference type="OrthoDB" id="8068875at2759"/>
<feature type="domain" description="BTB" evidence="3">
    <location>
        <begin position="484"/>
        <end position="565"/>
    </location>
</feature>
<feature type="repeat" description="RCC1" evidence="2">
    <location>
        <begin position="352"/>
        <end position="413"/>
    </location>
</feature>
<evidence type="ECO:0000256" key="2">
    <source>
        <dbReference type="PROSITE-ProRule" id="PRU00235"/>
    </source>
</evidence>
<evidence type="ECO:0000256" key="1">
    <source>
        <dbReference type="ARBA" id="ARBA00022737"/>
    </source>
</evidence>
<dbReference type="SMART" id="SM00225">
    <property type="entry name" value="BTB"/>
    <property type="match status" value="2"/>
</dbReference>
<dbReference type="PROSITE" id="PS50012">
    <property type="entry name" value="RCC1_3"/>
    <property type="match status" value="6"/>
</dbReference>
<protein>
    <recommendedName>
        <fullName evidence="3">BTB domain-containing protein</fullName>
    </recommendedName>
</protein>
<proteinExistence type="predicted"/>
<dbReference type="Gene3D" id="3.30.710.10">
    <property type="entry name" value="Potassium Channel Kv1.1, Chain A"/>
    <property type="match status" value="2"/>
</dbReference>
<dbReference type="Pfam" id="PF25390">
    <property type="entry name" value="WD40_RLD"/>
    <property type="match status" value="1"/>
</dbReference>
<gene>
    <name evidence="4" type="ORF">BBJ29_001030</name>
    <name evidence="5" type="ORF">BBP00_00002990</name>
</gene>
<dbReference type="PANTHER" id="PTHR22872">
    <property type="entry name" value="BTK-BINDING PROTEIN-RELATED"/>
    <property type="match status" value="1"/>
</dbReference>
<evidence type="ECO:0000313" key="7">
    <source>
        <dbReference type="Proteomes" id="UP000284657"/>
    </source>
</evidence>
<dbReference type="InterPro" id="IPR000408">
    <property type="entry name" value="Reg_chr_condens"/>
</dbReference>
<dbReference type="SUPFAM" id="SSF50985">
    <property type="entry name" value="RCC1/BLIP-II"/>
    <property type="match status" value="2"/>
</dbReference>
<evidence type="ECO:0000313" key="5">
    <source>
        <dbReference type="EMBL" id="RLN65164.1"/>
    </source>
</evidence>
<evidence type="ECO:0000259" key="3">
    <source>
        <dbReference type="PROSITE" id="PS50097"/>
    </source>
</evidence>
<dbReference type="Proteomes" id="UP000277300">
    <property type="component" value="Unassembled WGS sequence"/>
</dbReference>
<dbReference type="Pfam" id="PF00651">
    <property type="entry name" value="BTB"/>
    <property type="match status" value="1"/>
</dbReference>
<dbReference type="InterPro" id="IPR009091">
    <property type="entry name" value="RCC1/BLIP-II"/>
</dbReference>
<dbReference type="PRINTS" id="PR00633">
    <property type="entry name" value="RCCNDNSATION"/>
</dbReference>
<dbReference type="PROSITE" id="PS00626">
    <property type="entry name" value="RCC1_2"/>
    <property type="match status" value="3"/>
</dbReference>
<accession>A0A3F2RWN4</accession>
<dbReference type="Gene3D" id="2.130.10.30">
    <property type="entry name" value="Regulator of chromosome condensation 1/beta-lactamase-inhibitor protein II"/>
    <property type="match status" value="2"/>
</dbReference>
<evidence type="ECO:0000313" key="6">
    <source>
        <dbReference type="Proteomes" id="UP000277300"/>
    </source>
</evidence>
<comment type="caution">
    <text evidence="5">The sequence shown here is derived from an EMBL/GenBank/DDBJ whole genome shotgun (WGS) entry which is preliminary data.</text>
</comment>
<reference evidence="6 7" key="1">
    <citation type="submission" date="2018-07" db="EMBL/GenBank/DDBJ databases">
        <title>Genome sequencing of oomycete isolates from Chile give support for New Zealand origin for Phytophthora kernoviae and make available the first Nothophytophthora sp. genome.</title>
        <authorList>
            <person name="Studholme D.J."/>
            <person name="Sanfuentes E."/>
            <person name="Panda P."/>
            <person name="Hill R."/>
            <person name="Sambles C."/>
            <person name="Grant M."/>
            <person name="Williams N.M."/>
            <person name="Mcdougal R.L."/>
        </authorList>
    </citation>
    <scope>NUCLEOTIDE SEQUENCE [LARGE SCALE GENOMIC DNA]</scope>
    <source>
        <strain evidence="5">Chile6</strain>
        <strain evidence="4">Chile7</strain>
    </source>
</reference>
<feature type="repeat" description="RCC1" evidence="2">
    <location>
        <begin position="303"/>
        <end position="351"/>
    </location>
</feature>
<dbReference type="EMBL" id="MBDO02000058">
    <property type="protein sequence ID" value="RLN65164.1"/>
    <property type="molecule type" value="Genomic_DNA"/>
</dbReference>
<dbReference type="InterPro" id="IPR011333">
    <property type="entry name" value="SKP1/BTB/POZ_sf"/>
</dbReference>
<dbReference type="SUPFAM" id="SSF54695">
    <property type="entry name" value="POZ domain"/>
    <property type="match status" value="2"/>
</dbReference>
<feature type="repeat" description="RCC1" evidence="2">
    <location>
        <begin position="54"/>
        <end position="110"/>
    </location>
</feature>